<evidence type="ECO:0000313" key="1">
    <source>
        <dbReference type="EMBL" id="TGN17671.1"/>
    </source>
</evidence>
<keyword evidence="2" id="KW-1185">Reference proteome</keyword>
<organism evidence="1 2">
    <name type="scientific">Leptospira idonii</name>
    <dbReference type="NCBI Taxonomy" id="1193500"/>
    <lineage>
        <taxon>Bacteria</taxon>
        <taxon>Pseudomonadati</taxon>
        <taxon>Spirochaetota</taxon>
        <taxon>Spirochaetia</taxon>
        <taxon>Leptospirales</taxon>
        <taxon>Leptospiraceae</taxon>
        <taxon>Leptospira</taxon>
    </lineage>
</organism>
<dbReference type="EMBL" id="RQHW01000065">
    <property type="protein sequence ID" value="TGN17671.1"/>
    <property type="molecule type" value="Genomic_DNA"/>
</dbReference>
<dbReference type="OrthoDB" id="312288at2"/>
<protein>
    <submittedName>
        <fullName evidence="1">Peptidase MA family protein</fullName>
    </submittedName>
</protein>
<evidence type="ECO:0000313" key="2">
    <source>
        <dbReference type="Proteomes" id="UP000298058"/>
    </source>
</evidence>
<reference evidence="1" key="1">
    <citation type="journal article" date="2019" name="PLoS Negl. Trop. Dis.">
        <title>Revisiting the worldwide diversity of Leptospira species in the environment.</title>
        <authorList>
            <person name="Vincent A.T."/>
            <person name="Schiettekatte O."/>
            <person name="Bourhy P."/>
            <person name="Veyrier F.J."/>
            <person name="Picardeau M."/>
        </authorList>
    </citation>
    <scope>NUCLEOTIDE SEQUENCE [LARGE SCALE GENOMIC DNA]</scope>
    <source>
        <strain evidence="1">201300427</strain>
    </source>
</reference>
<sequence>MTGIKIKPETYLISPNGKFMFSKNQTRFFLFCFSLLFVSSSFSLFSQEAKPKAVYSDPSRKIETKRYDFGSTAPREYDQLSSLEEPNLKDLRLKFNAQIPGYYTGPDGGEVYIFKPNQYQWKRKDGSTFFEFEGGNWRLELSNGSSFISYTLNCSGCLPKLHWRWGDGTQIWKEWIPHRKDFEWVFQKTTPPLLNWQIVDPSKRGFQKSNVSIYELYHSPNWNLFVKGLKENFKDKEFFEFVRREFNLENRGKVPVLMFASNAEITTYEGKKLVGGSEEGGFGSQNAITLCCGNKQFQETDSSVLNEDAKRRGRYETFYHEATHNLTQITCTSYKAEADKLSLPVTIDHWFEEGFANYVAGQFSPREKNYIYTELDKRIKEGKIPRTFKTLVDQGYKDMIPYTLGAYMVEYMHSRYGGRAVTEYHKNTCLGMDLSSALEKTTGMNPDQFIKTVVSDFQTKMQSLKQKDMKKSSMQGFTVMMPKNRREYDAFVSREYTVPSSIADIRNYDDVPNLQKIFQANVEDYSKLREGEFDAPGNAIFFLFKNGLYKWFTSTWEVGVFPGDQIVLQKDGWQFIEWEDGTKKAMSPDGTSVMFWSREQKGYFDKSGKKIDL</sequence>
<proteinExistence type="predicted"/>
<name>A0A4R9LYK3_9LEPT</name>
<dbReference type="AlphaFoldDB" id="A0A4R9LYK3"/>
<comment type="caution">
    <text evidence="1">The sequence shown here is derived from an EMBL/GenBank/DDBJ whole genome shotgun (WGS) entry which is preliminary data.</text>
</comment>
<accession>A0A4R9LYK3</accession>
<dbReference type="Proteomes" id="UP000298058">
    <property type="component" value="Unassembled WGS sequence"/>
</dbReference>
<gene>
    <name evidence="1" type="ORF">EHS15_16745</name>
</gene>
<dbReference type="RefSeq" id="WP_135761728.1">
    <property type="nucleotide sequence ID" value="NZ_RQHW01000065.1"/>
</dbReference>